<protein>
    <submittedName>
        <fullName evidence="2">Uncharacterized protein</fullName>
    </submittedName>
</protein>
<accession>A0A5A8C4Z8</accession>
<dbReference type="EMBL" id="VLTL01000294">
    <property type="protein sequence ID" value="KAA0146951.1"/>
    <property type="molecule type" value="Genomic_DNA"/>
</dbReference>
<keyword evidence="1" id="KW-1133">Transmembrane helix</keyword>
<organism evidence="2 3">
    <name type="scientific">Cafeteria roenbergensis</name>
    <name type="common">Marine flagellate</name>
    <dbReference type="NCBI Taxonomy" id="33653"/>
    <lineage>
        <taxon>Eukaryota</taxon>
        <taxon>Sar</taxon>
        <taxon>Stramenopiles</taxon>
        <taxon>Bigyra</taxon>
        <taxon>Opalozoa</taxon>
        <taxon>Bicosoecida</taxon>
        <taxon>Cafeteriaceae</taxon>
        <taxon>Cafeteria</taxon>
    </lineage>
</organism>
<keyword evidence="1" id="KW-0812">Transmembrane</keyword>
<comment type="caution">
    <text evidence="2">The sequence shown here is derived from an EMBL/GenBank/DDBJ whole genome shotgun (WGS) entry which is preliminary data.</text>
</comment>
<reference evidence="2 3" key="1">
    <citation type="submission" date="2019-07" db="EMBL/GenBank/DDBJ databases">
        <title>Genomes of Cafeteria roenbergensis.</title>
        <authorList>
            <person name="Fischer M.G."/>
            <person name="Hackl T."/>
            <person name="Roman M."/>
        </authorList>
    </citation>
    <scope>NUCLEOTIDE SEQUENCE [LARGE SCALE GENOMIC DNA]</scope>
    <source>
        <strain evidence="2 3">RCC970-E3</strain>
    </source>
</reference>
<feature type="transmembrane region" description="Helical" evidence="1">
    <location>
        <begin position="46"/>
        <end position="75"/>
    </location>
</feature>
<name>A0A5A8C4Z8_CAFRO</name>
<dbReference type="AlphaFoldDB" id="A0A5A8C4Z8"/>
<dbReference type="Proteomes" id="UP000324907">
    <property type="component" value="Unassembled WGS sequence"/>
</dbReference>
<sequence>MGGQAQGAAAALPGCGLDVTAEGLWAAAQITVPRVPPVLPRRQEDLMWLSVVVAADISLVAVGAVVCIVLGLRAVSRVRHRHKQRHLAETTRLAAEADFSESDDEGAEFAGPP</sequence>
<gene>
    <name evidence="2" type="ORF">FNF28_07614</name>
</gene>
<keyword evidence="1" id="KW-0472">Membrane</keyword>
<evidence type="ECO:0000256" key="1">
    <source>
        <dbReference type="SAM" id="Phobius"/>
    </source>
</evidence>
<evidence type="ECO:0000313" key="3">
    <source>
        <dbReference type="Proteomes" id="UP000324907"/>
    </source>
</evidence>
<evidence type="ECO:0000313" key="2">
    <source>
        <dbReference type="EMBL" id="KAA0146951.1"/>
    </source>
</evidence>
<proteinExistence type="predicted"/>